<comment type="caution">
    <text evidence="7">The sequence shown here is derived from an EMBL/GenBank/DDBJ whole genome shotgun (WGS) entry which is preliminary data.</text>
</comment>
<dbReference type="InterPro" id="IPR050109">
    <property type="entry name" value="HTH-type_TetR-like_transc_reg"/>
</dbReference>
<name>A0A1S1L2T6_9MYCO</name>
<dbReference type="Pfam" id="PF00440">
    <property type="entry name" value="TetR_N"/>
    <property type="match status" value="1"/>
</dbReference>
<dbReference type="Proteomes" id="UP000179616">
    <property type="component" value="Unassembled WGS sequence"/>
</dbReference>
<dbReference type="STRING" id="948102.BKG76_19765"/>
<keyword evidence="2" id="KW-0805">Transcription regulation</keyword>
<keyword evidence="1" id="KW-0678">Repressor</keyword>
<dbReference type="InterPro" id="IPR039538">
    <property type="entry name" value="BetI_C"/>
</dbReference>
<dbReference type="AlphaFoldDB" id="A0A1S1L2T6"/>
<sequence>MPKDWTHRRERTRARLLEAALDVFAERGFHGASIENICERAGFTRGAFYSNFSGKDELFFALFDASSDQLITQLHAALEQCRASPDPVGTFIALIDDKGPDQRRWYLISTEFTLYAIREPKAAAVLAEHDARLRREAAGVINELMSIADRELIIDTELVARLATALREGAAAQVYVEPDAVEARMLERLAFPAMLRAFSQPVHRPSDRH</sequence>
<dbReference type="PROSITE" id="PS50977">
    <property type="entry name" value="HTH_TETR_2"/>
    <property type="match status" value="1"/>
</dbReference>
<dbReference type="Gene3D" id="1.10.357.10">
    <property type="entry name" value="Tetracycline Repressor, domain 2"/>
    <property type="match status" value="1"/>
</dbReference>
<dbReference type="EMBL" id="MLIK01000024">
    <property type="protein sequence ID" value="OHU18785.1"/>
    <property type="molecule type" value="Genomic_DNA"/>
</dbReference>
<dbReference type="InterPro" id="IPR009057">
    <property type="entry name" value="Homeodomain-like_sf"/>
</dbReference>
<dbReference type="Pfam" id="PF13977">
    <property type="entry name" value="TetR_C_6"/>
    <property type="match status" value="1"/>
</dbReference>
<dbReference type="PRINTS" id="PR00455">
    <property type="entry name" value="HTHTETR"/>
</dbReference>
<gene>
    <name evidence="7" type="ORF">BKG76_19765</name>
</gene>
<feature type="DNA-binding region" description="H-T-H motif" evidence="5">
    <location>
        <begin position="33"/>
        <end position="52"/>
    </location>
</feature>
<dbReference type="RefSeq" id="WP_070939440.1">
    <property type="nucleotide sequence ID" value="NZ_MLIK01000024.1"/>
</dbReference>
<dbReference type="InterPro" id="IPR001647">
    <property type="entry name" value="HTH_TetR"/>
</dbReference>
<dbReference type="GO" id="GO:0003700">
    <property type="term" value="F:DNA-binding transcription factor activity"/>
    <property type="evidence" value="ECO:0007669"/>
    <property type="project" value="TreeGrafter"/>
</dbReference>
<evidence type="ECO:0000256" key="2">
    <source>
        <dbReference type="ARBA" id="ARBA00023015"/>
    </source>
</evidence>
<evidence type="ECO:0000256" key="5">
    <source>
        <dbReference type="PROSITE-ProRule" id="PRU00335"/>
    </source>
</evidence>
<evidence type="ECO:0000256" key="1">
    <source>
        <dbReference type="ARBA" id="ARBA00022491"/>
    </source>
</evidence>
<dbReference type="SUPFAM" id="SSF48498">
    <property type="entry name" value="Tetracyclin repressor-like, C-terminal domain"/>
    <property type="match status" value="1"/>
</dbReference>
<keyword evidence="4" id="KW-0804">Transcription</keyword>
<evidence type="ECO:0000313" key="7">
    <source>
        <dbReference type="EMBL" id="OHU18785.1"/>
    </source>
</evidence>
<accession>A0A1S1L2T6</accession>
<evidence type="ECO:0000259" key="6">
    <source>
        <dbReference type="PROSITE" id="PS50977"/>
    </source>
</evidence>
<keyword evidence="3 5" id="KW-0238">DNA-binding</keyword>
<dbReference type="OrthoDB" id="7252896at2"/>
<evidence type="ECO:0000256" key="4">
    <source>
        <dbReference type="ARBA" id="ARBA00023163"/>
    </source>
</evidence>
<proteinExistence type="predicted"/>
<dbReference type="GeneID" id="57169055"/>
<dbReference type="PANTHER" id="PTHR30055">
    <property type="entry name" value="HTH-TYPE TRANSCRIPTIONAL REGULATOR RUTR"/>
    <property type="match status" value="1"/>
</dbReference>
<evidence type="ECO:0000256" key="3">
    <source>
        <dbReference type="ARBA" id="ARBA00023125"/>
    </source>
</evidence>
<protein>
    <submittedName>
        <fullName evidence="7">TetR family transcriptional regulator</fullName>
    </submittedName>
</protein>
<evidence type="ECO:0000313" key="8">
    <source>
        <dbReference type="Proteomes" id="UP000179616"/>
    </source>
</evidence>
<organism evidence="7 8">
    <name type="scientific">Mycobacteroides franklinii</name>
    <dbReference type="NCBI Taxonomy" id="948102"/>
    <lineage>
        <taxon>Bacteria</taxon>
        <taxon>Bacillati</taxon>
        <taxon>Actinomycetota</taxon>
        <taxon>Actinomycetes</taxon>
        <taxon>Mycobacteriales</taxon>
        <taxon>Mycobacteriaceae</taxon>
        <taxon>Mycobacteroides</taxon>
    </lineage>
</organism>
<feature type="domain" description="HTH tetR-type" evidence="6">
    <location>
        <begin position="10"/>
        <end position="70"/>
    </location>
</feature>
<dbReference type="SUPFAM" id="SSF46689">
    <property type="entry name" value="Homeodomain-like"/>
    <property type="match status" value="1"/>
</dbReference>
<reference evidence="7 8" key="1">
    <citation type="submission" date="2016-10" db="EMBL/GenBank/DDBJ databases">
        <title>Evaluation of Human, Veterinary and Environmental Mycobacterium chelonae Isolates by Core Genome Phylogenomic Analysis, Targeted Gene Comparison, and Anti-microbial Susceptibility Patterns: A Tale of Mistaken Identities.</title>
        <authorList>
            <person name="Fogelson S.B."/>
            <person name="Camus A.C."/>
            <person name="Lorenz W."/>
            <person name="Vasireddy R."/>
            <person name="Vasireddy S."/>
            <person name="Smith T."/>
            <person name="Brown-Elliott B.A."/>
            <person name="Wallace R.J.Jr."/>
            <person name="Hasan N.A."/>
            <person name="Reischl U."/>
            <person name="Sanchez S."/>
        </authorList>
    </citation>
    <scope>NUCLEOTIDE SEQUENCE [LARGE SCALE GENOMIC DNA]</scope>
    <source>
        <strain evidence="7 8">1559</strain>
    </source>
</reference>
<dbReference type="GO" id="GO:0000976">
    <property type="term" value="F:transcription cis-regulatory region binding"/>
    <property type="evidence" value="ECO:0007669"/>
    <property type="project" value="TreeGrafter"/>
</dbReference>
<dbReference type="InterPro" id="IPR036271">
    <property type="entry name" value="Tet_transcr_reg_TetR-rel_C_sf"/>
</dbReference>
<dbReference type="PANTHER" id="PTHR30055:SF241">
    <property type="entry name" value="TRANSCRIPTIONAL REGULATORY PROTEIN"/>
    <property type="match status" value="1"/>
</dbReference>